<name>A0AAV1CXV6_OLDCO</name>
<protein>
    <submittedName>
        <fullName evidence="2">OLC1v1036902C1</fullName>
    </submittedName>
</protein>
<dbReference type="EMBL" id="OX459120">
    <property type="protein sequence ID" value="CAI9099993.1"/>
    <property type="molecule type" value="Genomic_DNA"/>
</dbReference>
<organism evidence="2 3">
    <name type="scientific">Oldenlandia corymbosa var. corymbosa</name>
    <dbReference type="NCBI Taxonomy" id="529605"/>
    <lineage>
        <taxon>Eukaryota</taxon>
        <taxon>Viridiplantae</taxon>
        <taxon>Streptophyta</taxon>
        <taxon>Embryophyta</taxon>
        <taxon>Tracheophyta</taxon>
        <taxon>Spermatophyta</taxon>
        <taxon>Magnoliopsida</taxon>
        <taxon>eudicotyledons</taxon>
        <taxon>Gunneridae</taxon>
        <taxon>Pentapetalae</taxon>
        <taxon>asterids</taxon>
        <taxon>lamiids</taxon>
        <taxon>Gentianales</taxon>
        <taxon>Rubiaceae</taxon>
        <taxon>Rubioideae</taxon>
        <taxon>Spermacoceae</taxon>
        <taxon>Hedyotis-Oldenlandia complex</taxon>
        <taxon>Oldenlandia</taxon>
    </lineage>
</organism>
<proteinExistence type="inferred from homology"/>
<dbReference type="PANTHER" id="PTHR11926">
    <property type="entry name" value="GLUCOSYL/GLUCURONOSYL TRANSFERASES"/>
    <property type="match status" value="1"/>
</dbReference>
<keyword evidence="3" id="KW-1185">Reference proteome</keyword>
<gene>
    <name evidence="2" type="ORF">OLC1_LOCUS9916</name>
</gene>
<dbReference type="GO" id="GO:0080043">
    <property type="term" value="F:quercetin 3-O-glucosyltransferase activity"/>
    <property type="evidence" value="ECO:0007669"/>
    <property type="project" value="TreeGrafter"/>
</dbReference>
<accession>A0AAV1CXV6</accession>
<evidence type="ECO:0000256" key="1">
    <source>
        <dbReference type="ARBA" id="ARBA00009995"/>
    </source>
</evidence>
<dbReference type="PANTHER" id="PTHR11926:SF1498">
    <property type="entry name" value="GLYCOSYLTRANSFERASE"/>
    <property type="match status" value="1"/>
</dbReference>
<evidence type="ECO:0000313" key="3">
    <source>
        <dbReference type="Proteomes" id="UP001161247"/>
    </source>
</evidence>
<reference evidence="2" key="1">
    <citation type="submission" date="2023-03" db="EMBL/GenBank/DDBJ databases">
        <authorList>
            <person name="Julca I."/>
        </authorList>
    </citation>
    <scope>NUCLEOTIDE SEQUENCE</scope>
</reference>
<dbReference type="Gene3D" id="3.40.50.2000">
    <property type="entry name" value="Glycogen Phosphorylase B"/>
    <property type="match status" value="1"/>
</dbReference>
<sequence length="177" mass="19426">MASIGANLKKPHAVCIPAPSQGHITPMLQLAKILHHRGFYITFVNTEYNHRRLLKSRGPNSLDGLPDFKFESIPDGLPSSDADSTQDIKSLCEAMSKHFIVPYSALLSKLQYSASPDVPPVSCLVSDSVMTFTNEAAEQFGLPNVFLWTASACGLLGFNQFRPLIEKGYIPLKGTLY</sequence>
<evidence type="ECO:0000313" key="2">
    <source>
        <dbReference type="EMBL" id="CAI9099993.1"/>
    </source>
</evidence>
<dbReference type="AlphaFoldDB" id="A0AAV1CXV6"/>
<dbReference type="SUPFAM" id="SSF53756">
    <property type="entry name" value="UDP-Glycosyltransferase/glycogen phosphorylase"/>
    <property type="match status" value="1"/>
</dbReference>
<dbReference type="GO" id="GO:0080044">
    <property type="term" value="F:quercetin 7-O-glucosyltransferase activity"/>
    <property type="evidence" value="ECO:0007669"/>
    <property type="project" value="TreeGrafter"/>
</dbReference>
<comment type="similarity">
    <text evidence="1">Belongs to the UDP-glycosyltransferase family.</text>
</comment>
<dbReference type="Proteomes" id="UP001161247">
    <property type="component" value="Chromosome 3"/>
</dbReference>